<gene>
    <name evidence="1" type="ORF">HYALB_00013774</name>
</gene>
<proteinExistence type="predicted"/>
<sequence length="122" mass="13973">MSSSGKGDGRWAMGDGRWQSLRNLLSSVSRIPTEVTLILQLGIKERRHCNDNIRRTKQRTFQIITPSIQDEEINNECRDEQGDRFKEGEVEGHLFTHGPTEKNDEGSDEECWDLLVVDDGKE</sequence>
<protein>
    <submittedName>
        <fullName evidence="1">Uncharacterized protein</fullName>
    </submittedName>
</protein>
<evidence type="ECO:0000313" key="1">
    <source>
        <dbReference type="EMBL" id="CAG8981372.1"/>
    </source>
</evidence>
<dbReference type="EMBL" id="CAJVRM010000472">
    <property type="protein sequence ID" value="CAG8981372.1"/>
    <property type="molecule type" value="Genomic_DNA"/>
</dbReference>
<organism evidence="1 2">
    <name type="scientific">Hymenoscyphus albidus</name>
    <dbReference type="NCBI Taxonomy" id="595503"/>
    <lineage>
        <taxon>Eukaryota</taxon>
        <taxon>Fungi</taxon>
        <taxon>Dikarya</taxon>
        <taxon>Ascomycota</taxon>
        <taxon>Pezizomycotina</taxon>
        <taxon>Leotiomycetes</taxon>
        <taxon>Helotiales</taxon>
        <taxon>Helotiaceae</taxon>
        <taxon>Hymenoscyphus</taxon>
    </lineage>
</organism>
<keyword evidence="2" id="KW-1185">Reference proteome</keyword>
<evidence type="ECO:0000313" key="2">
    <source>
        <dbReference type="Proteomes" id="UP000701801"/>
    </source>
</evidence>
<reference evidence="1" key="1">
    <citation type="submission" date="2021-07" db="EMBL/GenBank/DDBJ databases">
        <authorList>
            <person name="Durling M."/>
        </authorList>
    </citation>
    <scope>NUCLEOTIDE SEQUENCE</scope>
</reference>
<comment type="caution">
    <text evidence="1">The sequence shown here is derived from an EMBL/GenBank/DDBJ whole genome shotgun (WGS) entry which is preliminary data.</text>
</comment>
<dbReference type="Proteomes" id="UP000701801">
    <property type="component" value="Unassembled WGS sequence"/>
</dbReference>
<accession>A0A9N9LX71</accession>
<dbReference type="AlphaFoldDB" id="A0A9N9LX71"/>
<name>A0A9N9LX71_9HELO</name>